<organism evidence="2 3">
    <name type="scientific">Psychrobacillus insolitus</name>
    <dbReference type="NCBI Taxonomy" id="1461"/>
    <lineage>
        <taxon>Bacteria</taxon>
        <taxon>Bacillati</taxon>
        <taxon>Bacillota</taxon>
        <taxon>Bacilli</taxon>
        <taxon>Bacillales</taxon>
        <taxon>Bacillaceae</taxon>
        <taxon>Psychrobacillus</taxon>
    </lineage>
</organism>
<comment type="caution">
    <text evidence="2">The sequence shown here is derived from an EMBL/GenBank/DDBJ whole genome shotgun (WGS) entry which is preliminary data.</text>
</comment>
<protein>
    <submittedName>
        <fullName evidence="2">ABC-2 type transport system permease protein</fullName>
    </submittedName>
</protein>
<keyword evidence="3" id="KW-1185">Reference proteome</keyword>
<gene>
    <name evidence="2" type="ORF">C7437_1087</name>
</gene>
<proteinExistence type="predicted"/>
<sequence>MNNFSVLFQKEWRENVRNFKILWIPLVFLLFGISEPLTNYYLPQILNAVGNMPEGAVFQLPEFTPEQIVMSTISQYQFIGMLLVTLGFAGIIARERKNGTATLLYVRPISYISYVYSKLFIMCILVIGSAILGLLANLYYTYILFGTVDAGAFMGFLGTYIVWLLFVISIVLFSSAAFSTGIASAVSLLLVLFVQLIDGLLGAYWTISPWKLPMYAGEILNSSVDMTLFVWSVIVTVLAIIILLVGAVYFAKRNVSKTKI</sequence>
<name>A0A2W7MCE8_9BACI</name>
<dbReference type="EMBL" id="QKZI01000008">
    <property type="protein sequence ID" value="PZX02912.1"/>
    <property type="molecule type" value="Genomic_DNA"/>
</dbReference>
<feature type="transmembrane region" description="Helical" evidence="1">
    <location>
        <begin position="114"/>
        <end position="140"/>
    </location>
</feature>
<feature type="transmembrane region" description="Helical" evidence="1">
    <location>
        <begin position="73"/>
        <end position="93"/>
    </location>
</feature>
<keyword evidence="1" id="KW-0472">Membrane</keyword>
<feature type="transmembrane region" description="Helical" evidence="1">
    <location>
        <begin position="227"/>
        <end position="251"/>
    </location>
</feature>
<feature type="transmembrane region" description="Helical" evidence="1">
    <location>
        <begin position="185"/>
        <end position="207"/>
    </location>
</feature>
<feature type="transmembrane region" description="Helical" evidence="1">
    <location>
        <begin position="152"/>
        <end position="173"/>
    </location>
</feature>
<reference evidence="2 3" key="1">
    <citation type="submission" date="2018-06" db="EMBL/GenBank/DDBJ databases">
        <title>Genomic Encyclopedia of Type Strains, Phase IV (KMG-IV): sequencing the most valuable type-strain genomes for metagenomic binning, comparative biology and taxonomic classification.</title>
        <authorList>
            <person name="Goeker M."/>
        </authorList>
    </citation>
    <scope>NUCLEOTIDE SEQUENCE [LARGE SCALE GENOMIC DNA]</scope>
    <source>
        <strain evidence="2 3">DSM 5</strain>
    </source>
</reference>
<dbReference type="AlphaFoldDB" id="A0A2W7MCE8"/>
<keyword evidence="1" id="KW-0812">Transmembrane</keyword>
<dbReference type="GO" id="GO:0140359">
    <property type="term" value="F:ABC-type transporter activity"/>
    <property type="evidence" value="ECO:0007669"/>
    <property type="project" value="InterPro"/>
</dbReference>
<accession>A0A2W7MCE8</accession>
<dbReference type="Proteomes" id="UP000248646">
    <property type="component" value="Unassembled WGS sequence"/>
</dbReference>
<evidence type="ECO:0000256" key="1">
    <source>
        <dbReference type="SAM" id="Phobius"/>
    </source>
</evidence>
<feature type="transmembrane region" description="Helical" evidence="1">
    <location>
        <begin position="21"/>
        <end position="42"/>
    </location>
</feature>
<evidence type="ECO:0000313" key="3">
    <source>
        <dbReference type="Proteomes" id="UP000248646"/>
    </source>
</evidence>
<dbReference type="RefSeq" id="WP_111440427.1">
    <property type="nucleotide sequence ID" value="NZ_QKZI01000008.1"/>
</dbReference>
<keyword evidence="1" id="KW-1133">Transmembrane helix</keyword>
<dbReference type="Pfam" id="PF12679">
    <property type="entry name" value="ABC2_membrane_2"/>
    <property type="match status" value="1"/>
</dbReference>
<dbReference type="GO" id="GO:0005886">
    <property type="term" value="C:plasma membrane"/>
    <property type="evidence" value="ECO:0007669"/>
    <property type="project" value="UniProtKB-SubCell"/>
</dbReference>
<dbReference type="OrthoDB" id="4187110at2"/>
<evidence type="ECO:0000313" key="2">
    <source>
        <dbReference type="EMBL" id="PZX02912.1"/>
    </source>
</evidence>